<evidence type="ECO:0000313" key="1">
    <source>
        <dbReference type="EMBL" id="MUG45493.1"/>
    </source>
</evidence>
<dbReference type="RefSeq" id="WP_155610910.1">
    <property type="nucleotide sequence ID" value="NZ_WNZW01000003.1"/>
</dbReference>
<proteinExistence type="predicted"/>
<name>A0A7X3CMC1_9BACL</name>
<dbReference type="AlphaFoldDB" id="A0A7X3CMC1"/>
<organism evidence="1 2">
    <name type="scientific">Paenibacillus woosongensis</name>
    <dbReference type="NCBI Taxonomy" id="307580"/>
    <lineage>
        <taxon>Bacteria</taxon>
        <taxon>Bacillati</taxon>
        <taxon>Bacillota</taxon>
        <taxon>Bacilli</taxon>
        <taxon>Bacillales</taxon>
        <taxon>Paenibacillaceae</taxon>
        <taxon>Paenibacillus</taxon>
    </lineage>
</organism>
<gene>
    <name evidence="1" type="ORF">GNP95_10885</name>
</gene>
<sequence length="62" mass="7728">MIEDRPIMRSMMGERIWRLMQSDPEGFKRETRNYFARAYPGWTVIRVRYPFVFLRDDRGNRR</sequence>
<dbReference type="Proteomes" id="UP000447876">
    <property type="component" value="Unassembled WGS sequence"/>
</dbReference>
<comment type="caution">
    <text evidence="1">The sequence shown here is derived from an EMBL/GenBank/DDBJ whole genome shotgun (WGS) entry which is preliminary data.</text>
</comment>
<dbReference type="EMBL" id="WNZW01000003">
    <property type="protein sequence ID" value="MUG45493.1"/>
    <property type="molecule type" value="Genomic_DNA"/>
</dbReference>
<evidence type="ECO:0000313" key="2">
    <source>
        <dbReference type="Proteomes" id="UP000447876"/>
    </source>
</evidence>
<accession>A0A7X3CMC1</accession>
<reference evidence="1 2" key="1">
    <citation type="submission" date="2019-11" db="EMBL/GenBank/DDBJ databases">
        <title>Draft genome sequences of five Paenibacillus species of dairy origin.</title>
        <authorList>
            <person name="Olajide A.M."/>
            <person name="Chen S."/>
            <person name="Lapointe G."/>
        </authorList>
    </citation>
    <scope>NUCLEOTIDE SEQUENCE [LARGE SCALE GENOMIC DNA]</scope>
    <source>
        <strain evidence="1 2">12CR55</strain>
    </source>
</reference>
<protein>
    <submittedName>
        <fullName evidence="1">Uncharacterized protein</fullName>
    </submittedName>
</protein>
<dbReference type="OrthoDB" id="2629395at2"/>